<dbReference type="Gene3D" id="2.40.160.10">
    <property type="entry name" value="Porin"/>
    <property type="match status" value="1"/>
</dbReference>
<organism evidence="2 3">
    <name type="scientific">Eiseniibacteriota bacterium</name>
    <dbReference type="NCBI Taxonomy" id="2212470"/>
    <lineage>
        <taxon>Bacteria</taxon>
        <taxon>Candidatus Eiseniibacteriota</taxon>
    </lineage>
</organism>
<proteinExistence type="predicted"/>
<dbReference type="AlphaFoldDB" id="A0A7Y2E9J0"/>
<name>A0A7Y2E9J0_UNCEI</name>
<feature type="chain" id="PRO_5031375091" description="Lipid A deacylase LpxR family protein" evidence="1">
    <location>
        <begin position="21"/>
        <end position="329"/>
    </location>
</feature>
<evidence type="ECO:0000256" key="1">
    <source>
        <dbReference type="SAM" id="SignalP"/>
    </source>
</evidence>
<protein>
    <recommendedName>
        <fullName evidence="4">Lipid A deacylase LpxR family protein</fullName>
    </recommendedName>
</protein>
<dbReference type="Proteomes" id="UP000547674">
    <property type="component" value="Unassembled WGS sequence"/>
</dbReference>
<sequence length="329" mass="36571">MRIKFSLVLLVAFLLGGSQSADSESLDVEISGYMQTWFVIDGGSDPETTFRTRRARMGFAANPESNLITKLSLNVNPDNLGVSDAYFQWNPDIESQIKPFLRVGQFRKPFSRHWFRYPGSNPNMIDRAAAVGILSDWQVTTRDQGAMLGLNQLPLKGQAWLGVFNGAPQGSRQDTDSGKQLVARLEHDVAKSLSVGGNVAITGGESYPRSEAMVGFDAELKINDLVVVGEVFGGEIKNALPDSIPHRVQNFRSFFLEVVHKPQVGWHPGARVERIDRDTSQDDEAFWLFTGQIGYAFHANARWQFNTVVSRSGEGESNAIFYNQFTVSF</sequence>
<evidence type="ECO:0000313" key="3">
    <source>
        <dbReference type="Proteomes" id="UP000547674"/>
    </source>
</evidence>
<dbReference type="EMBL" id="JABDJR010000532">
    <property type="protein sequence ID" value="NNF07726.1"/>
    <property type="molecule type" value="Genomic_DNA"/>
</dbReference>
<dbReference type="InterPro" id="IPR023614">
    <property type="entry name" value="Porin_dom_sf"/>
</dbReference>
<evidence type="ECO:0008006" key="4">
    <source>
        <dbReference type="Google" id="ProtNLM"/>
    </source>
</evidence>
<comment type="caution">
    <text evidence="2">The sequence shown here is derived from an EMBL/GenBank/DDBJ whole genome shotgun (WGS) entry which is preliminary data.</text>
</comment>
<dbReference type="SUPFAM" id="SSF56935">
    <property type="entry name" value="Porins"/>
    <property type="match status" value="1"/>
</dbReference>
<accession>A0A7Y2E9J0</accession>
<keyword evidence="1" id="KW-0732">Signal</keyword>
<gene>
    <name evidence="2" type="ORF">HKN21_13265</name>
</gene>
<evidence type="ECO:0000313" key="2">
    <source>
        <dbReference type="EMBL" id="NNF07726.1"/>
    </source>
</evidence>
<reference evidence="2 3" key="1">
    <citation type="submission" date="2020-03" db="EMBL/GenBank/DDBJ databases">
        <title>Metabolic flexibility allows generalist bacteria to become dominant in a frequently disturbed ecosystem.</title>
        <authorList>
            <person name="Chen Y.-J."/>
            <person name="Leung P.M."/>
            <person name="Bay S.K."/>
            <person name="Hugenholtz P."/>
            <person name="Kessler A.J."/>
            <person name="Shelley G."/>
            <person name="Waite D.W."/>
            <person name="Cook P.L."/>
            <person name="Greening C."/>
        </authorList>
    </citation>
    <scope>NUCLEOTIDE SEQUENCE [LARGE SCALE GENOMIC DNA]</scope>
    <source>
        <strain evidence="2">SS_bin_28</strain>
    </source>
</reference>
<feature type="signal peptide" evidence="1">
    <location>
        <begin position="1"/>
        <end position="20"/>
    </location>
</feature>